<evidence type="ECO:0000256" key="13">
    <source>
        <dbReference type="ARBA" id="ARBA00048390"/>
    </source>
</evidence>
<dbReference type="EMBL" id="NBWU01000001">
    <property type="protein sequence ID" value="PCE66522.1"/>
    <property type="molecule type" value="Genomic_DNA"/>
</dbReference>
<feature type="transmembrane region" description="Helical" evidence="14">
    <location>
        <begin position="150"/>
        <end position="171"/>
    </location>
</feature>
<dbReference type="GO" id="GO:0006782">
    <property type="term" value="P:protoporphyrinogen IX biosynthetic process"/>
    <property type="evidence" value="ECO:0007669"/>
    <property type="project" value="UniProtKB-UniRule"/>
</dbReference>
<evidence type="ECO:0000256" key="9">
    <source>
        <dbReference type="ARBA" id="ARBA00022989"/>
    </source>
</evidence>
<evidence type="ECO:0000256" key="1">
    <source>
        <dbReference type="ARBA" id="ARBA00004651"/>
    </source>
</evidence>
<dbReference type="PANTHER" id="PTHR40255:SF1">
    <property type="entry name" value="PROTOPORPHYRINOGEN IX OXIDASE"/>
    <property type="match status" value="1"/>
</dbReference>
<comment type="pathway">
    <text evidence="2 14 15">Porphyrin-containing compound metabolism; protoporphyrin-IX biosynthesis; protoporphyrin-IX from protoporphyrinogen-IX: step 1/1.</text>
</comment>
<keyword evidence="7 14" id="KW-0812">Transmembrane</keyword>
<keyword evidence="11 14" id="KW-0408">Iron</keyword>
<protein>
    <recommendedName>
        <fullName evidence="4 14">Protoporphyrinogen IX oxidase</fullName>
        <shortName evidence="14">PPO</shortName>
        <ecNumber evidence="14 15">1.3.99.-</ecNumber>
    </recommendedName>
</protein>
<name>A0A2A4GFK6_9FLAO</name>
<keyword evidence="5 14" id="KW-1003">Cell membrane</keyword>
<feature type="binding site" description="axial binding residue" evidence="14">
    <location>
        <position position="91"/>
    </location>
    <ligand>
        <name>heme</name>
        <dbReference type="ChEBI" id="CHEBI:30413"/>
    </ligand>
    <ligandPart>
        <name>Fe</name>
        <dbReference type="ChEBI" id="CHEBI:18248"/>
    </ligandPart>
</feature>
<dbReference type="GO" id="GO:0046872">
    <property type="term" value="F:metal ion binding"/>
    <property type="evidence" value="ECO:0007669"/>
    <property type="project" value="UniProtKB-UniRule"/>
</dbReference>
<dbReference type="Proteomes" id="UP000219559">
    <property type="component" value="Unassembled WGS sequence"/>
</dbReference>
<dbReference type="RefSeq" id="WP_097442043.1">
    <property type="nucleotide sequence ID" value="NZ_NBWU01000001.1"/>
</dbReference>
<dbReference type="EC" id="1.3.99.-" evidence="14 15"/>
<keyword evidence="12 14" id="KW-0472">Membrane</keyword>
<comment type="caution">
    <text evidence="16">The sequence shown here is derived from an EMBL/GenBank/DDBJ whole genome shotgun (WGS) entry which is preliminary data.</text>
</comment>
<evidence type="ECO:0000256" key="7">
    <source>
        <dbReference type="ARBA" id="ARBA00022692"/>
    </source>
</evidence>
<evidence type="ECO:0000256" key="11">
    <source>
        <dbReference type="ARBA" id="ARBA00023004"/>
    </source>
</evidence>
<comment type="subunit">
    <text evidence="14">Homodimer.</text>
</comment>
<evidence type="ECO:0000313" key="16">
    <source>
        <dbReference type="EMBL" id="PCE66522.1"/>
    </source>
</evidence>
<proteinExistence type="inferred from homology"/>
<dbReference type="PANTHER" id="PTHR40255">
    <property type="entry name" value="UPF0093 MEMBRANE PROTEIN SLR1790"/>
    <property type="match status" value="1"/>
</dbReference>
<keyword evidence="9 14" id="KW-1133">Transmembrane helix</keyword>
<evidence type="ECO:0000256" key="3">
    <source>
        <dbReference type="ARBA" id="ARBA00006501"/>
    </source>
</evidence>
<dbReference type="InterPro" id="IPR005265">
    <property type="entry name" value="HemJ-like"/>
</dbReference>
<sequence length="182" mass="21684">MLYPYIKALHLIFVVTWFAALFYMPRLFIYRIEAEDKPQTERDILAKQLNLMAKRLWVIIGWPSAVLATLFAVWLVIIQPMWLSEPWMLIKLAFVLLLFIYHWKIHLIQKQQEAGIIKHSSNWMRMFNEVATLVLFAVVFLVILKSIFNWIFGLVGMFVLGVLLMLGIRIYKRLRKEKGWEK</sequence>
<comment type="catalytic activity">
    <reaction evidence="13 14 15">
        <text>protoporphyrinogen IX + 3 A = protoporphyrin IX + 3 AH2</text>
        <dbReference type="Rhea" id="RHEA:62000"/>
        <dbReference type="ChEBI" id="CHEBI:13193"/>
        <dbReference type="ChEBI" id="CHEBI:17499"/>
        <dbReference type="ChEBI" id="CHEBI:57306"/>
        <dbReference type="ChEBI" id="CHEBI:57307"/>
    </reaction>
</comment>
<evidence type="ECO:0000313" key="17">
    <source>
        <dbReference type="Proteomes" id="UP000219559"/>
    </source>
</evidence>
<evidence type="ECO:0000256" key="2">
    <source>
        <dbReference type="ARBA" id="ARBA00005073"/>
    </source>
</evidence>
<keyword evidence="10 14" id="KW-0560">Oxidoreductase</keyword>
<evidence type="ECO:0000256" key="12">
    <source>
        <dbReference type="ARBA" id="ARBA00023136"/>
    </source>
</evidence>
<feature type="transmembrane region" description="Helical" evidence="14">
    <location>
        <begin position="6"/>
        <end position="24"/>
    </location>
</feature>
<comment type="similarity">
    <text evidence="3 14 15">Belongs to the HemJ family.</text>
</comment>
<keyword evidence="17" id="KW-1185">Reference proteome</keyword>
<feature type="transmembrane region" description="Helical" evidence="14">
    <location>
        <begin position="56"/>
        <end position="82"/>
    </location>
</feature>
<reference evidence="16 17" key="1">
    <citation type="submission" date="2017-04" db="EMBL/GenBank/DDBJ databases">
        <title>A new member of the family Flavobacteriaceae isolated from ascidians.</title>
        <authorList>
            <person name="Chen L."/>
        </authorList>
    </citation>
    <scope>NUCLEOTIDE SEQUENCE [LARGE SCALE GENOMIC DNA]</scope>
    <source>
        <strain evidence="16 17">HQA918</strain>
    </source>
</reference>
<evidence type="ECO:0000256" key="5">
    <source>
        <dbReference type="ARBA" id="ARBA00022475"/>
    </source>
</evidence>
<dbReference type="GO" id="GO:0070818">
    <property type="term" value="F:protoporphyrinogen oxidase activity"/>
    <property type="evidence" value="ECO:0007669"/>
    <property type="project" value="UniProtKB-UniRule"/>
</dbReference>
<evidence type="ECO:0000256" key="10">
    <source>
        <dbReference type="ARBA" id="ARBA00023002"/>
    </source>
</evidence>
<feature type="transmembrane region" description="Helical" evidence="14">
    <location>
        <begin position="126"/>
        <end position="144"/>
    </location>
</feature>
<dbReference type="AlphaFoldDB" id="A0A2A4GFK6"/>
<evidence type="ECO:0000256" key="6">
    <source>
        <dbReference type="ARBA" id="ARBA00022617"/>
    </source>
</evidence>
<evidence type="ECO:0000256" key="4">
    <source>
        <dbReference type="ARBA" id="ARBA00017504"/>
    </source>
</evidence>
<keyword evidence="6 14" id="KW-0349">Heme</keyword>
<organism evidence="16 17">
    <name type="scientific">Sediminicola luteus</name>
    <dbReference type="NCBI Taxonomy" id="319238"/>
    <lineage>
        <taxon>Bacteria</taxon>
        <taxon>Pseudomonadati</taxon>
        <taxon>Bacteroidota</taxon>
        <taxon>Flavobacteriia</taxon>
        <taxon>Flavobacteriales</taxon>
        <taxon>Flavobacteriaceae</taxon>
        <taxon>Sediminicola</taxon>
    </lineage>
</organism>
<dbReference type="OrthoDB" id="9800824at2"/>
<evidence type="ECO:0000256" key="14">
    <source>
        <dbReference type="HAMAP-Rule" id="MF_02239"/>
    </source>
</evidence>
<accession>A0A2A4GFK6</accession>
<dbReference type="HAMAP" id="MF_02239">
    <property type="entry name" value="HemJ"/>
    <property type="match status" value="1"/>
</dbReference>
<gene>
    <name evidence="16" type="ORF">B7P33_04290</name>
</gene>
<evidence type="ECO:0000256" key="15">
    <source>
        <dbReference type="PIRNR" id="PIRNR004638"/>
    </source>
</evidence>
<comment type="subcellular location">
    <subcellularLocation>
        <location evidence="1 14">Cell membrane</location>
        <topology evidence="1 14">Multi-pass membrane protein</topology>
    </subcellularLocation>
</comment>
<dbReference type="GO" id="GO:0005886">
    <property type="term" value="C:plasma membrane"/>
    <property type="evidence" value="ECO:0007669"/>
    <property type="project" value="UniProtKB-SubCell"/>
</dbReference>
<evidence type="ECO:0000256" key="8">
    <source>
        <dbReference type="ARBA" id="ARBA00022723"/>
    </source>
</evidence>
<feature type="transmembrane region" description="Helical" evidence="14">
    <location>
        <begin position="88"/>
        <end position="105"/>
    </location>
</feature>
<comment type="cofactor">
    <cofactor evidence="14 15">
        <name>heme b</name>
        <dbReference type="ChEBI" id="CHEBI:60344"/>
    </cofactor>
    <text evidence="14 15">Binds 1 heme b (iron(II)-protoporphyrin IX) group per subunit.</text>
</comment>
<dbReference type="Pfam" id="PF03653">
    <property type="entry name" value="UPF0093"/>
    <property type="match status" value="1"/>
</dbReference>
<keyword evidence="8 14" id="KW-0479">Metal-binding</keyword>
<feature type="binding site" description="axial binding residue" evidence="14">
    <location>
        <position position="10"/>
    </location>
    <ligand>
        <name>heme</name>
        <dbReference type="ChEBI" id="CHEBI:30413"/>
    </ligand>
    <ligandPart>
        <name>Fe</name>
        <dbReference type="ChEBI" id="CHEBI:18248"/>
    </ligandPart>
</feature>
<comment type="function">
    <text evidence="14 15">Catalyzes the oxidation of protoporphyrinogen IX to protoporphyrin IX.</text>
</comment>
<dbReference type="PIRSF" id="PIRSF004638">
    <property type="entry name" value="UCP004638"/>
    <property type="match status" value="1"/>
</dbReference>
<dbReference type="UniPathway" id="UPA00251">
    <property type="reaction ID" value="UER00324"/>
</dbReference>